<reference evidence="2 3" key="1">
    <citation type="journal article" date="2019" name="Nat. Ecol. Evol.">
        <title>Megaphylogeny resolves global patterns of mushroom evolution.</title>
        <authorList>
            <person name="Varga T."/>
            <person name="Krizsan K."/>
            <person name="Foldi C."/>
            <person name="Dima B."/>
            <person name="Sanchez-Garcia M."/>
            <person name="Sanchez-Ramirez S."/>
            <person name="Szollosi G.J."/>
            <person name="Szarkandi J.G."/>
            <person name="Papp V."/>
            <person name="Albert L."/>
            <person name="Andreopoulos W."/>
            <person name="Angelini C."/>
            <person name="Antonin V."/>
            <person name="Barry K.W."/>
            <person name="Bougher N.L."/>
            <person name="Buchanan P."/>
            <person name="Buyck B."/>
            <person name="Bense V."/>
            <person name="Catcheside P."/>
            <person name="Chovatia M."/>
            <person name="Cooper J."/>
            <person name="Damon W."/>
            <person name="Desjardin D."/>
            <person name="Finy P."/>
            <person name="Geml J."/>
            <person name="Haridas S."/>
            <person name="Hughes K."/>
            <person name="Justo A."/>
            <person name="Karasinski D."/>
            <person name="Kautmanova I."/>
            <person name="Kiss B."/>
            <person name="Kocsube S."/>
            <person name="Kotiranta H."/>
            <person name="LaButti K.M."/>
            <person name="Lechner B.E."/>
            <person name="Liimatainen K."/>
            <person name="Lipzen A."/>
            <person name="Lukacs Z."/>
            <person name="Mihaltcheva S."/>
            <person name="Morgado L.N."/>
            <person name="Niskanen T."/>
            <person name="Noordeloos M.E."/>
            <person name="Ohm R.A."/>
            <person name="Ortiz-Santana B."/>
            <person name="Ovrebo C."/>
            <person name="Racz N."/>
            <person name="Riley R."/>
            <person name="Savchenko A."/>
            <person name="Shiryaev A."/>
            <person name="Soop K."/>
            <person name="Spirin V."/>
            <person name="Szebenyi C."/>
            <person name="Tomsovsky M."/>
            <person name="Tulloss R.E."/>
            <person name="Uehling J."/>
            <person name="Grigoriev I.V."/>
            <person name="Vagvolgyi C."/>
            <person name="Papp T."/>
            <person name="Martin F.M."/>
            <person name="Miettinen O."/>
            <person name="Hibbett D.S."/>
            <person name="Nagy L.G."/>
        </authorList>
    </citation>
    <scope>NUCLEOTIDE SEQUENCE [LARGE SCALE GENOMIC DNA]</scope>
    <source>
        <strain evidence="2 3">CBS 121175</strain>
    </source>
</reference>
<feature type="compositionally biased region" description="Polar residues" evidence="1">
    <location>
        <begin position="657"/>
        <end position="667"/>
    </location>
</feature>
<gene>
    <name evidence="2" type="ORF">FA15DRAFT_733009</name>
</gene>
<name>A0A5C3KCL9_COPMA</name>
<feature type="region of interest" description="Disordered" evidence="1">
    <location>
        <begin position="646"/>
        <end position="670"/>
    </location>
</feature>
<organism evidence="2 3">
    <name type="scientific">Coprinopsis marcescibilis</name>
    <name type="common">Agaric fungus</name>
    <name type="synonym">Psathyrella marcescibilis</name>
    <dbReference type="NCBI Taxonomy" id="230819"/>
    <lineage>
        <taxon>Eukaryota</taxon>
        <taxon>Fungi</taxon>
        <taxon>Dikarya</taxon>
        <taxon>Basidiomycota</taxon>
        <taxon>Agaricomycotina</taxon>
        <taxon>Agaricomycetes</taxon>
        <taxon>Agaricomycetidae</taxon>
        <taxon>Agaricales</taxon>
        <taxon>Agaricineae</taxon>
        <taxon>Psathyrellaceae</taxon>
        <taxon>Coprinopsis</taxon>
    </lineage>
</organism>
<proteinExistence type="predicted"/>
<dbReference type="OrthoDB" id="3239511at2759"/>
<dbReference type="EMBL" id="ML210459">
    <property type="protein sequence ID" value="TFK17829.1"/>
    <property type="molecule type" value="Genomic_DNA"/>
</dbReference>
<accession>A0A5C3KCL9</accession>
<dbReference type="Proteomes" id="UP000307440">
    <property type="component" value="Unassembled WGS sequence"/>
</dbReference>
<evidence type="ECO:0000256" key="1">
    <source>
        <dbReference type="SAM" id="MobiDB-lite"/>
    </source>
</evidence>
<protein>
    <submittedName>
        <fullName evidence="2">Uncharacterized protein</fullName>
    </submittedName>
</protein>
<dbReference type="AlphaFoldDB" id="A0A5C3KCL9"/>
<sequence length="862" mass="99346">MGVNDNNGWAEEDKIQVEYHPRSQMAPQVMTSDDYLDRIPTSNDFPPDPEPWQPFRTRLDFELASFMHENNLNQPQKARLLTLIKEAIEKPGSFTIEDSWDLENIWTAAWESAGKGLSKQSYTVAYKNEDVEFNVWMRPIWGWVKELLQDRAIVSRFEWNAQKVFRENSDGTTTRIFTKPWTADSWWETQSKLPEGGVPFCIILYADKTRLSSFGTKKGYPVYARCGNLPTEVRNGEGIAGGRLVGWLPVVPEDADKSGTRQFADFKRVVWHEGFENILESIVDYSKTGYFFQCGDGIQRGVFPLVMILLADYEEQCVMATIRGINSKCPCPICLVPGDELDQISKTYPLRTTEEMKRVYDKAQACKTLKDRNETLMRVGLRDVKNVFWRLGHVDVYDAISWDRLHAYHLGLFGNHLLSEFFRVVEGSKLEAKRNVHNRLDKFPRWRELIHFNNLAKMREFSDGRKFEDLSKILVFATHTLFNSNRKSPGFLLLKLIRSYLMLDMYASLCCHTTETVKGTEGELRLFEQLLKAYIAHGGSNKGWSFPKMHTQIHMIMDIIRKGVTQNGNTKPNEHKHGKYKDMYQLQTNFHNTDPQIMKLEHDDIICSTIRSLLNELDRWTVLNSPSLVNNIDEWAAYNNQDILCKDPPPARRNKSPRTIGTSQASVGSEAEGQHTLSDILSFCPKHLGELETPETIIKIYRYTKISYTSCKDLSVQTDYLRTNPRFFGHPRYDFALLQHTPQEFWYAQLACVVAIKLDGSGATHLIAIAVPCNENPVTANSFTNRLSDRQLRLTRVRMRRGRNIATAVSVNSIVRGAVLVQDPACPYKDEYVVMDVLDPDFWLRHRMLVAQKQLRFTRLPF</sequence>
<keyword evidence="3" id="KW-1185">Reference proteome</keyword>
<dbReference type="Pfam" id="PF18759">
    <property type="entry name" value="Plavaka"/>
    <property type="match status" value="1"/>
</dbReference>
<dbReference type="InterPro" id="IPR041078">
    <property type="entry name" value="Plavaka"/>
</dbReference>
<evidence type="ECO:0000313" key="3">
    <source>
        <dbReference type="Proteomes" id="UP000307440"/>
    </source>
</evidence>
<evidence type="ECO:0000313" key="2">
    <source>
        <dbReference type="EMBL" id="TFK17829.1"/>
    </source>
</evidence>